<feature type="non-terminal residue" evidence="1">
    <location>
        <position position="1"/>
    </location>
</feature>
<organism evidence="1">
    <name type="scientific">Corymbia eximia</name>
    <name type="common">Yellow bloodwood</name>
    <name type="synonym">Eucalyptus eximia</name>
    <dbReference type="NCBI Taxonomy" id="34328"/>
    <lineage>
        <taxon>Eukaryota</taxon>
        <taxon>Viridiplantae</taxon>
        <taxon>Streptophyta</taxon>
        <taxon>Embryophyta</taxon>
        <taxon>Tracheophyta</taxon>
        <taxon>Spermatophyta</taxon>
        <taxon>Magnoliopsida</taxon>
        <taxon>eudicotyledons</taxon>
        <taxon>Gunneridae</taxon>
        <taxon>Pentapetalae</taxon>
        <taxon>rosids</taxon>
        <taxon>malvids</taxon>
        <taxon>Myrtales</taxon>
        <taxon>Myrtaceae</taxon>
        <taxon>Myrtoideae</taxon>
        <taxon>Eucalypteae</taxon>
        <taxon>Corymbia</taxon>
    </lineage>
</organism>
<dbReference type="EMBL" id="AF190377">
    <property type="protein sequence ID" value="AAF15270.1"/>
    <property type="molecule type" value="Genomic_DNA"/>
</dbReference>
<proteinExistence type="predicted"/>
<evidence type="ECO:0000313" key="1">
    <source>
        <dbReference type="EMBL" id="AAF15270.1"/>
    </source>
</evidence>
<reference evidence="1" key="1">
    <citation type="submission" date="1999-09" db="EMBL/GenBank/DDBJ databases">
        <title>Informativeness of nuclear and chloroplast DNA regions and the phylogeny of the eucalypts and related genera (Myrtaceae).</title>
        <authorList>
            <person name="Udovicic F."/>
            <person name="Ladiges P.Y."/>
        </authorList>
    </citation>
    <scope>NUCLEOTIDE SEQUENCE</scope>
</reference>
<keyword evidence="1" id="KW-0150">Chloroplast</keyword>
<geneLocation type="chloroplast" evidence="1"/>
<sequence>VMHERNAHNFPLDHLAWKFHLQMDKTLVLV</sequence>
<dbReference type="AlphaFoldDB" id="Q9TI56"/>
<name>Q9TI56_COREX</name>
<gene>
    <name evidence="1" type="primary">psbA</name>
</gene>
<keyword evidence="1" id="KW-0934">Plastid</keyword>
<protein>
    <submittedName>
        <fullName evidence="1">Photosystem Q(B) protein</fullName>
    </submittedName>
</protein>
<accession>Q9TI56</accession>